<evidence type="ECO:0000313" key="3">
    <source>
        <dbReference type="Proteomes" id="UP000004641"/>
    </source>
</evidence>
<feature type="transmembrane region" description="Helical" evidence="1">
    <location>
        <begin position="12"/>
        <end position="33"/>
    </location>
</feature>
<dbReference type="BioCyc" id="ECOL478008-HMP:G76-484504-MONOMER"/>
<name>A0A0H3PPH2_ECO5C</name>
<dbReference type="AlphaFoldDB" id="A0A0H3PPH2"/>
<dbReference type="Proteomes" id="UP000004641">
    <property type="component" value="Unassembled WGS sequence"/>
</dbReference>
<keyword evidence="1" id="KW-0472">Membrane</keyword>
<evidence type="ECO:0000256" key="1">
    <source>
        <dbReference type="SAM" id="Phobius"/>
    </source>
</evidence>
<sequence>MGSLPSVVLLLWFNMLEIFFLLIFLSVYSYSFIRILAKKILF</sequence>
<keyword evidence="1" id="KW-0812">Transmembrane</keyword>
<accession>A0A0H3PPH2</accession>
<dbReference type="EMBL" id="ABHU01000009">
    <property type="protein sequence ID" value="EDU90945.1"/>
    <property type="molecule type" value="Genomic_DNA"/>
</dbReference>
<protein>
    <submittedName>
        <fullName evidence="2">Uncharacterized protein</fullName>
    </submittedName>
</protein>
<gene>
    <name evidence="2" type="ORF">ECH7EC869_0144</name>
</gene>
<keyword evidence="1" id="KW-1133">Transmembrane helix</keyword>
<comment type="caution">
    <text evidence="2">The sequence shown here is derived from an EMBL/GenBank/DDBJ whole genome shotgun (WGS) entry which is preliminary data.</text>
</comment>
<evidence type="ECO:0000313" key="2">
    <source>
        <dbReference type="EMBL" id="EDU90945.1"/>
    </source>
</evidence>
<organism evidence="2 3">
    <name type="scientific">Escherichia coli O157:H7 (strain EC869)</name>
    <dbReference type="NCBI Taxonomy" id="478008"/>
    <lineage>
        <taxon>Bacteria</taxon>
        <taxon>Pseudomonadati</taxon>
        <taxon>Pseudomonadota</taxon>
        <taxon>Gammaproteobacteria</taxon>
        <taxon>Enterobacterales</taxon>
        <taxon>Enterobacteriaceae</taxon>
        <taxon>Escherichia</taxon>
    </lineage>
</organism>
<reference evidence="2 3" key="1">
    <citation type="journal article" date="2011" name="Appl. Environ. Microbiol.">
        <title>Genome signatures of Escherichia coli O157:H7 isolates from the bovine host reservoir.</title>
        <authorList>
            <person name="Eppinger M."/>
            <person name="Mammel M.K."/>
            <person name="Leclerc J.E."/>
            <person name="Ravel J."/>
            <person name="Cebula T.A."/>
        </authorList>
    </citation>
    <scope>NUCLEOTIDE SEQUENCE [LARGE SCALE GENOMIC DNA]</scope>
    <source>
        <strain evidence="2 3">EC869</strain>
    </source>
</reference>
<proteinExistence type="predicted"/>